<dbReference type="EMBL" id="WXFA01000010">
    <property type="protein sequence ID" value="MBM3092651.1"/>
    <property type="molecule type" value="Genomic_DNA"/>
</dbReference>
<keyword evidence="1" id="KW-0378">Hydrolase</keyword>
<dbReference type="CDD" id="cd00431">
    <property type="entry name" value="cysteine_hydrolases"/>
    <property type="match status" value="1"/>
</dbReference>
<name>A0AAW4FN01_9HYPH</name>
<dbReference type="PROSITE" id="PS51318">
    <property type="entry name" value="TAT"/>
    <property type="match status" value="1"/>
</dbReference>
<evidence type="ECO:0000259" key="2">
    <source>
        <dbReference type="Pfam" id="PF00857"/>
    </source>
</evidence>
<comment type="caution">
    <text evidence="3">The sequence shown here is derived from an EMBL/GenBank/DDBJ whole genome shotgun (WGS) entry which is preliminary data.</text>
</comment>
<reference evidence="3 4" key="1">
    <citation type="submission" date="2020-01" db="EMBL/GenBank/DDBJ databases">
        <title>Draft genome assembly of Ensifer adhaerens T173.</title>
        <authorList>
            <person name="Craig J.E."/>
            <person name="Stinchcombe J.R."/>
        </authorList>
    </citation>
    <scope>NUCLEOTIDE SEQUENCE [LARGE SCALE GENOMIC DNA]</scope>
    <source>
        <strain evidence="3 4">T173</strain>
    </source>
</reference>
<dbReference type="InterPro" id="IPR050272">
    <property type="entry name" value="Isochorismatase-like_hydrls"/>
</dbReference>
<dbReference type="InterPro" id="IPR036380">
    <property type="entry name" value="Isochorismatase-like_sf"/>
</dbReference>
<dbReference type="Proteomes" id="UP000744980">
    <property type="component" value="Unassembled WGS sequence"/>
</dbReference>
<dbReference type="AlphaFoldDB" id="A0AAW4FN01"/>
<dbReference type="InterPro" id="IPR006311">
    <property type="entry name" value="TAT_signal"/>
</dbReference>
<protein>
    <submittedName>
        <fullName evidence="3">Isochorismatase family protein</fullName>
    </submittedName>
</protein>
<organism evidence="3 4">
    <name type="scientific">Ensifer canadensis</name>
    <dbReference type="NCBI Taxonomy" id="555315"/>
    <lineage>
        <taxon>Bacteria</taxon>
        <taxon>Pseudomonadati</taxon>
        <taxon>Pseudomonadota</taxon>
        <taxon>Alphaproteobacteria</taxon>
        <taxon>Hyphomicrobiales</taxon>
        <taxon>Rhizobiaceae</taxon>
        <taxon>Sinorhizobium/Ensifer group</taxon>
        <taxon>Ensifer</taxon>
    </lineage>
</organism>
<dbReference type="InterPro" id="IPR000868">
    <property type="entry name" value="Isochorismatase-like_dom"/>
</dbReference>
<evidence type="ECO:0000313" key="4">
    <source>
        <dbReference type="Proteomes" id="UP000744980"/>
    </source>
</evidence>
<feature type="domain" description="Isochorismatase-like" evidence="2">
    <location>
        <begin position="63"/>
        <end position="238"/>
    </location>
</feature>
<gene>
    <name evidence="3" type="ORF">GFB56_17800</name>
</gene>
<dbReference type="SUPFAM" id="SSF52499">
    <property type="entry name" value="Isochorismatase-like hydrolases"/>
    <property type="match status" value="1"/>
</dbReference>
<evidence type="ECO:0000256" key="1">
    <source>
        <dbReference type="ARBA" id="ARBA00022801"/>
    </source>
</evidence>
<sequence length="271" mass="29567">MHDDNCCNPPRRSFLSAVAGITAATALTAVGGGGAQAATNDPYADPPNPALEKGNMKLDRSRAALVVIDPQIDFMSPKGLAWPVVGESVTEHNVVANLGRLFEAAKAADIVVAISPHYYYHWDHSWKIQGPLEVFQHKVGIFDRKGPYTQDGFRGSGADFLPEFKAYIEDGKTIICSPHKLYGPQANDLPLQARKQRVDQIILAGMLANMCVESHCREFLELGFEVGIVRDAVAAPKLPEGDGYLSALINFRYMANGLWTTDEVVKMLVQA</sequence>
<accession>A0AAW4FN01</accession>
<proteinExistence type="predicted"/>
<dbReference type="GO" id="GO:0016787">
    <property type="term" value="F:hydrolase activity"/>
    <property type="evidence" value="ECO:0007669"/>
    <property type="project" value="UniProtKB-KW"/>
</dbReference>
<evidence type="ECO:0000313" key="3">
    <source>
        <dbReference type="EMBL" id="MBM3092651.1"/>
    </source>
</evidence>
<dbReference type="Pfam" id="PF00857">
    <property type="entry name" value="Isochorismatase"/>
    <property type="match status" value="1"/>
</dbReference>
<dbReference type="Gene3D" id="3.40.50.850">
    <property type="entry name" value="Isochorismatase-like"/>
    <property type="match status" value="1"/>
</dbReference>
<dbReference type="PANTHER" id="PTHR43540">
    <property type="entry name" value="PEROXYUREIDOACRYLATE/UREIDOACRYLATE AMIDOHYDROLASE-RELATED"/>
    <property type="match status" value="1"/>
</dbReference>
<keyword evidence="4" id="KW-1185">Reference proteome</keyword>